<name>A0A918ZLJ6_9ACTN</name>
<dbReference type="EMBL" id="BNBT01000039">
    <property type="protein sequence ID" value="GHE59551.1"/>
    <property type="molecule type" value="Genomic_DNA"/>
</dbReference>
<dbReference type="Proteomes" id="UP000608024">
    <property type="component" value="Unassembled WGS sequence"/>
</dbReference>
<keyword evidence="3" id="KW-1185">Reference proteome</keyword>
<comment type="caution">
    <text evidence="2">The sequence shown here is derived from an EMBL/GenBank/DDBJ whole genome shotgun (WGS) entry which is preliminary data.</text>
</comment>
<keyword evidence="1" id="KW-0472">Membrane</keyword>
<feature type="transmembrane region" description="Helical" evidence="1">
    <location>
        <begin position="6"/>
        <end position="27"/>
    </location>
</feature>
<proteinExistence type="predicted"/>
<dbReference type="RefSeq" id="WP_190136507.1">
    <property type="nucleotide sequence ID" value="NZ_BNBT01000039.1"/>
</dbReference>
<accession>A0A918ZLJ6</accession>
<gene>
    <name evidence="2" type="ORF">GCM10018785_30920</name>
</gene>
<dbReference type="AlphaFoldDB" id="A0A918ZLJ6"/>
<protein>
    <submittedName>
        <fullName evidence="2">Uncharacterized protein</fullName>
    </submittedName>
</protein>
<reference evidence="2" key="2">
    <citation type="submission" date="2020-09" db="EMBL/GenBank/DDBJ databases">
        <authorList>
            <person name="Sun Q."/>
            <person name="Ohkuma M."/>
        </authorList>
    </citation>
    <scope>NUCLEOTIDE SEQUENCE</scope>
    <source>
        <strain evidence="2">JCM 4784</strain>
    </source>
</reference>
<evidence type="ECO:0000313" key="2">
    <source>
        <dbReference type="EMBL" id="GHE59551.1"/>
    </source>
</evidence>
<evidence type="ECO:0000256" key="1">
    <source>
        <dbReference type="SAM" id="Phobius"/>
    </source>
</evidence>
<reference evidence="2" key="1">
    <citation type="journal article" date="2014" name="Int. J. Syst. Evol. Microbiol.">
        <title>Complete genome sequence of Corynebacterium casei LMG S-19264T (=DSM 44701T), isolated from a smear-ripened cheese.</title>
        <authorList>
            <consortium name="US DOE Joint Genome Institute (JGI-PGF)"/>
            <person name="Walter F."/>
            <person name="Albersmeier A."/>
            <person name="Kalinowski J."/>
            <person name="Ruckert C."/>
        </authorList>
    </citation>
    <scope>NUCLEOTIDE SEQUENCE</scope>
    <source>
        <strain evidence="2">JCM 4784</strain>
    </source>
</reference>
<evidence type="ECO:0000313" key="3">
    <source>
        <dbReference type="Proteomes" id="UP000608024"/>
    </source>
</evidence>
<keyword evidence="1" id="KW-0812">Transmembrane</keyword>
<sequence>MSDVGLLAVAFFLPGLAVFGGVVWLIVRWARRNGWRGGHGPGPGGGPGGAGF</sequence>
<organism evidence="2 3">
    <name type="scientific">Streptomyces longispororuber</name>
    <dbReference type="NCBI Taxonomy" id="68230"/>
    <lineage>
        <taxon>Bacteria</taxon>
        <taxon>Bacillati</taxon>
        <taxon>Actinomycetota</taxon>
        <taxon>Actinomycetes</taxon>
        <taxon>Kitasatosporales</taxon>
        <taxon>Streptomycetaceae</taxon>
        <taxon>Streptomyces</taxon>
    </lineage>
</organism>
<keyword evidence="1" id="KW-1133">Transmembrane helix</keyword>